<dbReference type="Pfam" id="PF00891">
    <property type="entry name" value="Methyltransf_2"/>
    <property type="match status" value="1"/>
</dbReference>
<keyword evidence="1" id="KW-0489">Methyltransferase</keyword>
<dbReference type="Gene3D" id="3.40.50.150">
    <property type="entry name" value="Vaccinia Virus protein VP39"/>
    <property type="match status" value="1"/>
</dbReference>
<evidence type="ECO:0000259" key="5">
    <source>
        <dbReference type="Pfam" id="PF00891"/>
    </source>
</evidence>
<dbReference type="GO" id="GO:0008171">
    <property type="term" value="F:O-methyltransferase activity"/>
    <property type="evidence" value="ECO:0007669"/>
    <property type="project" value="InterPro"/>
</dbReference>
<dbReference type="SUPFAM" id="SSF53335">
    <property type="entry name" value="S-adenosyl-L-methionine-dependent methyltransferases"/>
    <property type="match status" value="1"/>
</dbReference>
<reference evidence="6" key="1">
    <citation type="submission" date="2023-08" db="EMBL/GenBank/DDBJ databases">
        <title>Black Yeasts Isolated from many extreme environments.</title>
        <authorList>
            <person name="Coleine C."/>
            <person name="Stajich J.E."/>
            <person name="Selbmann L."/>
        </authorList>
    </citation>
    <scope>NUCLEOTIDE SEQUENCE</scope>
    <source>
        <strain evidence="6">CCFEE 5401</strain>
    </source>
</reference>
<dbReference type="AlphaFoldDB" id="A0AAN7TII6"/>
<evidence type="ECO:0000256" key="2">
    <source>
        <dbReference type="ARBA" id="ARBA00022679"/>
    </source>
</evidence>
<dbReference type="InterPro" id="IPR036388">
    <property type="entry name" value="WH-like_DNA-bd_sf"/>
</dbReference>
<evidence type="ECO:0000313" key="6">
    <source>
        <dbReference type="EMBL" id="KAK5118853.1"/>
    </source>
</evidence>
<dbReference type="PROSITE" id="PS51683">
    <property type="entry name" value="SAM_OMT_II"/>
    <property type="match status" value="1"/>
</dbReference>
<keyword evidence="3" id="KW-0949">S-adenosyl-L-methionine</keyword>
<evidence type="ECO:0000256" key="3">
    <source>
        <dbReference type="ARBA" id="ARBA00022691"/>
    </source>
</evidence>
<name>A0AAN7TII6_9PEZI</name>
<comment type="caution">
    <text evidence="6">The sequence shown here is derived from an EMBL/GenBank/DDBJ whole genome shotgun (WGS) entry which is preliminary data.</text>
</comment>
<dbReference type="Gene3D" id="1.10.10.10">
    <property type="entry name" value="Winged helix-like DNA-binding domain superfamily/Winged helix DNA-binding domain"/>
    <property type="match status" value="1"/>
</dbReference>
<accession>A0AAN7TII6</accession>
<dbReference type="SUPFAM" id="SSF46785">
    <property type="entry name" value="Winged helix' DNA-binding domain"/>
    <property type="match status" value="1"/>
</dbReference>
<dbReference type="InterPro" id="IPR001077">
    <property type="entry name" value="COMT_C"/>
</dbReference>
<sequence>MTQLQSILVPEALYNVQQALQADDGSSLAKHEEALDAIAKLQRAVERPDETVMRLRFSLLVPFAMRLAAEYGLIQDLAAAKGEQRAAADLATPSGADELLILRVMRLITAHGICDEHGHGRYSANAVTEFLSQTPIIGGLKHLYDHATPILAKTPDLIQEKRLGSLDDPLTTASPLQEVWGAPMFSLLASNPTRKQNFDNYMQARLHASIPKWFDIYDVQTELASETNGTSNKALLVDVGGGKGHDIAQFAECFPDLPGELVLQDLPQTFGSGLVASPDRVRIMGHDFFTEQPVKGARRYMMRQVLHDWSDDKCVEILKPIVAAMDPQRSRLLLVEEVLEEENVSWLSASFDLVMWLFFNGIERTHRQWTTLLGRAGLTIVKIWALPGTKERVIEAAIEVRR</sequence>
<keyword evidence="2" id="KW-0808">Transferase</keyword>
<organism evidence="6 7">
    <name type="scientific">Meristemomyces frigidus</name>
    <dbReference type="NCBI Taxonomy" id="1508187"/>
    <lineage>
        <taxon>Eukaryota</taxon>
        <taxon>Fungi</taxon>
        <taxon>Dikarya</taxon>
        <taxon>Ascomycota</taxon>
        <taxon>Pezizomycotina</taxon>
        <taxon>Dothideomycetes</taxon>
        <taxon>Dothideomycetidae</taxon>
        <taxon>Mycosphaerellales</taxon>
        <taxon>Teratosphaeriaceae</taxon>
        <taxon>Meristemomyces</taxon>
    </lineage>
</organism>
<evidence type="ECO:0000256" key="4">
    <source>
        <dbReference type="PIRSR" id="PIRSR005739-1"/>
    </source>
</evidence>
<dbReference type="PANTHER" id="PTHR43712">
    <property type="entry name" value="PUTATIVE (AFU_ORTHOLOGUE AFUA_4G14580)-RELATED"/>
    <property type="match status" value="1"/>
</dbReference>
<dbReference type="GO" id="GO:0032259">
    <property type="term" value="P:methylation"/>
    <property type="evidence" value="ECO:0007669"/>
    <property type="project" value="UniProtKB-KW"/>
</dbReference>
<feature type="domain" description="O-methyltransferase C-terminal" evidence="5">
    <location>
        <begin position="175"/>
        <end position="378"/>
    </location>
</feature>
<gene>
    <name evidence="6" type="ORF">LTR62_000062</name>
</gene>
<dbReference type="Proteomes" id="UP001310890">
    <property type="component" value="Unassembled WGS sequence"/>
</dbReference>
<dbReference type="PIRSF" id="PIRSF005739">
    <property type="entry name" value="O-mtase"/>
    <property type="match status" value="1"/>
</dbReference>
<feature type="active site" description="Proton acceptor" evidence="4">
    <location>
        <position position="307"/>
    </location>
</feature>
<evidence type="ECO:0000256" key="1">
    <source>
        <dbReference type="ARBA" id="ARBA00022603"/>
    </source>
</evidence>
<dbReference type="InterPro" id="IPR036390">
    <property type="entry name" value="WH_DNA-bd_sf"/>
</dbReference>
<dbReference type="PANTHER" id="PTHR43712:SF11">
    <property type="entry name" value="O-METHYLTRANSFERASE (AFU_ORTHOLOGUE AFUA_2G17820)-RELATED"/>
    <property type="match status" value="1"/>
</dbReference>
<proteinExistence type="predicted"/>
<dbReference type="EMBL" id="JAVRRL010000001">
    <property type="protein sequence ID" value="KAK5118853.1"/>
    <property type="molecule type" value="Genomic_DNA"/>
</dbReference>
<dbReference type="InterPro" id="IPR029063">
    <property type="entry name" value="SAM-dependent_MTases_sf"/>
</dbReference>
<evidence type="ECO:0000313" key="7">
    <source>
        <dbReference type="Proteomes" id="UP001310890"/>
    </source>
</evidence>
<protein>
    <recommendedName>
        <fullName evidence="5">O-methyltransferase C-terminal domain-containing protein</fullName>
    </recommendedName>
</protein>
<dbReference type="InterPro" id="IPR016461">
    <property type="entry name" value="COMT-like"/>
</dbReference>